<evidence type="ECO:0000313" key="4">
    <source>
        <dbReference type="Proteomes" id="UP000016943"/>
    </source>
</evidence>
<dbReference type="PROSITE" id="PS01047">
    <property type="entry name" value="HMA_1"/>
    <property type="match status" value="1"/>
</dbReference>
<dbReference type="GO" id="GO:0046872">
    <property type="term" value="F:metal ion binding"/>
    <property type="evidence" value="ECO:0007669"/>
    <property type="project" value="UniProtKB-KW"/>
</dbReference>
<dbReference type="SUPFAM" id="SSF55008">
    <property type="entry name" value="HMA, heavy metal-associated domain"/>
    <property type="match status" value="1"/>
</dbReference>
<dbReference type="KEGG" id="caz:CARG_09465"/>
<dbReference type="AlphaFoldDB" id="U3GZH8"/>
<protein>
    <recommendedName>
        <fullName evidence="2">HMA domain-containing protein</fullName>
    </recommendedName>
</protein>
<dbReference type="Proteomes" id="UP000016943">
    <property type="component" value="Chromosome"/>
</dbReference>
<dbReference type="InterPro" id="IPR036163">
    <property type="entry name" value="HMA_dom_sf"/>
</dbReference>
<dbReference type="HOGENOM" id="CLU_134973_13_1_11"/>
<keyword evidence="1" id="KW-0479">Metal-binding</keyword>
<dbReference type="Pfam" id="PF00403">
    <property type="entry name" value="HMA"/>
    <property type="match status" value="1"/>
</dbReference>
<evidence type="ECO:0000313" key="3">
    <source>
        <dbReference type="EMBL" id="AGU15986.1"/>
    </source>
</evidence>
<dbReference type="RefSeq" id="WP_021012381.1">
    <property type="nucleotide sequence ID" value="NC_022198.1"/>
</dbReference>
<proteinExistence type="predicted"/>
<evidence type="ECO:0000256" key="1">
    <source>
        <dbReference type="ARBA" id="ARBA00022723"/>
    </source>
</evidence>
<dbReference type="InterPro" id="IPR017969">
    <property type="entry name" value="Heavy-metal-associated_CS"/>
</dbReference>
<dbReference type="Gene3D" id="3.30.70.100">
    <property type="match status" value="1"/>
</dbReference>
<evidence type="ECO:0000259" key="2">
    <source>
        <dbReference type="Pfam" id="PF00403"/>
    </source>
</evidence>
<dbReference type="STRING" id="1348662.CARG_09465"/>
<keyword evidence="4" id="KW-1185">Reference proteome</keyword>
<reference evidence="3 4" key="1">
    <citation type="journal article" date="2013" name="Genome Announc.">
        <title>Whole-Genome Sequence of the Clinical Strain Corynebacterium argentoratense DSM 44202, Isolated from a Human Throat Specimen.</title>
        <authorList>
            <person name="Bomholt C."/>
            <person name="Glaub A."/>
            <person name="Gravermann K."/>
            <person name="Albersmeier A."/>
            <person name="Brinkrolf K."/>
            <person name="Ruckert C."/>
            <person name="Tauch A."/>
        </authorList>
    </citation>
    <scope>NUCLEOTIDE SEQUENCE [LARGE SCALE GENOMIC DNA]</scope>
    <source>
        <strain evidence="3">DSM 44202</strain>
    </source>
</reference>
<dbReference type="InterPro" id="IPR006121">
    <property type="entry name" value="HMA_dom"/>
</dbReference>
<dbReference type="EMBL" id="CP006365">
    <property type="protein sequence ID" value="AGU15986.1"/>
    <property type="molecule type" value="Genomic_DNA"/>
</dbReference>
<dbReference type="GeneID" id="78250615"/>
<dbReference type="OrthoDB" id="9813965at2"/>
<dbReference type="PATRIC" id="fig|1348662.3.peg.1871"/>
<name>U3GZH8_9CORY</name>
<dbReference type="CDD" id="cd00371">
    <property type="entry name" value="HMA"/>
    <property type="match status" value="1"/>
</dbReference>
<organism evidence="3 4">
    <name type="scientific">Corynebacterium argentoratense DSM 44202</name>
    <dbReference type="NCBI Taxonomy" id="1348662"/>
    <lineage>
        <taxon>Bacteria</taxon>
        <taxon>Bacillati</taxon>
        <taxon>Actinomycetota</taxon>
        <taxon>Actinomycetes</taxon>
        <taxon>Mycobacteriales</taxon>
        <taxon>Corynebacteriaceae</taxon>
        <taxon>Corynebacterium</taxon>
    </lineage>
</organism>
<gene>
    <name evidence="3" type="ORF">CARG_09465</name>
</gene>
<feature type="domain" description="HMA" evidence="2">
    <location>
        <begin position="4"/>
        <end position="58"/>
    </location>
</feature>
<accession>U3GZH8</accession>
<sequence length="60" mass="6056">MKIFNVEGMTCEHCANAVREELTDAGLEVGTIDVAAGTVEASGDDAAVAAAIAEAGYKVV</sequence>